<proteinExistence type="predicted"/>
<accession>A0ACC2UHZ2</accession>
<reference evidence="1" key="1">
    <citation type="submission" date="2022-04" db="EMBL/GenBank/DDBJ databases">
        <title>Genome of the entomopathogenic fungus Entomophthora muscae.</title>
        <authorList>
            <person name="Elya C."/>
            <person name="Lovett B.R."/>
            <person name="Lee E."/>
            <person name="Macias A.M."/>
            <person name="Hajek A.E."/>
            <person name="De Bivort B.L."/>
            <person name="Kasson M.T."/>
            <person name="De Fine Licht H.H."/>
            <person name="Stajich J.E."/>
        </authorList>
    </citation>
    <scope>NUCLEOTIDE SEQUENCE</scope>
    <source>
        <strain evidence="1">Berkeley</strain>
    </source>
</reference>
<keyword evidence="2" id="KW-1185">Reference proteome</keyword>
<evidence type="ECO:0000313" key="2">
    <source>
        <dbReference type="Proteomes" id="UP001165960"/>
    </source>
</evidence>
<dbReference type="EMBL" id="QTSX02000712">
    <property type="protein sequence ID" value="KAJ9086709.1"/>
    <property type="molecule type" value="Genomic_DNA"/>
</dbReference>
<gene>
    <name evidence="1" type="ORF">DSO57_1000966</name>
</gene>
<organism evidence="1 2">
    <name type="scientific">Entomophthora muscae</name>
    <dbReference type="NCBI Taxonomy" id="34485"/>
    <lineage>
        <taxon>Eukaryota</taxon>
        <taxon>Fungi</taxon>
        <taxon>Fungi incertae sedis</taxon>
        <taxon>Zoopagomycota</taxon>
        <taxon>Entomophthoromycotina</taxon>
        <taxon>Entomophthoromycetes</taxon>
        <taxon>Entomophthorales</taxon>
        <taxon>Entomophthoraceae</taxon>
        <taxon>Entomophthora</taxon>
    </lineage>
</organism>
<evidence type="ECO:0000313" key="1">
    <source>
        <dbReference type="EMBL" id="KAJ9086709.1"/>
    </source>
</evidence>
<dbReference type="Proteomes" id="UP001165960">
    <property type="component" value="Unassembled WGS sequence"/>
</dbReference>
<protein>
    <submittedName>
        <fullName evidence="1">Uncharacterized protein</fullName>
    </submittedName>
</protein>
<name>A0ACC2UHZ2_9FUNG</name>
<sequence>MVEFLDVSLGIFKLIDVVVINCGYLKGPQMIGFQFGGIGVEGIDRVTYGVSGLQVSCPSLNLLVLDVSGLGAPLAQERGRQQGVFAGTVDCNFPCSTSVKLSGVPKAKALGLNPVPLLIFSCKISSVVFGSWGQHPGGHRRKSL</sequence>
<comment type="caution">
    <text evidence="1">The sequence shown here is derived from an EMBL/GenBank/DDBJ whole genome shotgun (WGS) entry which is preliminary data.</text>
</comment>